<dbReference type="PANTHER" id="PTHR21381:SF3">
    <property type="entry name" value="SGC REGION PROTEIN SGCQ-RELATED"/>
    <property type="match status" value="1"/>
</dbReference>
<gene>
    <name evidence="2" type="ORF">KUTeg_019010</name>
</gene>
<keyword evidence="3" id="KW-1185">Reference proteome</keyword>
<reference evidence="2 3" key="1">
    <citation type="submission" date="2022-12" db="EMBL/GenBank/DDBJ databases">
        <title>Chromosome-level genome of Tegillarca granosa.</title>
        <authorList>
            <person name="Kim J."/>
        </authorList>
    </citation>
    <scope>NUCLEOTIDE SEQUENCE [LARGE SCALE GENOMIC DNA]</scope>
    <source>
        <strain evidence="2">Teg-2019</strain>
        <tissue evidence="2">Adductor muscle</tissue>
    </source>
</reference>
<name>A0ABQ9EB98_TEGGR</name>
<dbReference type="Pfam" id="PF03437">
    <property type="entry name" value="BtpA"/>
    <property type="match status" value="1"/>
</dbReference>
<protein>
    <submittedName>
        <fullName evidence="2">Uncharacterized protein</fullName>
    </submittedName>
</protein>
<organism evidence="2 3">
    <name type="scientific">Tegillarca granosa</name>
    <name type="common">Malaysian cockle</name>
    <name type="synonym">Anadara granosa</name>
    <dbReference type="NCBI Taxonomy" id="220873"/>
    <lineage>
        <taxon>Eukaryota</taxon>
        <taxon>Metazoa</taxon>
        <taxon>Spiralia</taxon>
        <taxon>Lophotrochozoa</taxon>
        <taxon>Mollusca</taxon>
        <taxon>Bivalvia</taxon>
        <taxon>Autobranchia</taxon>
        <taxon>Pteriomorphia</taxon>
        <taxon>Arcoida</taxon>
        <taxon>Arcoidea</taxon>
        <taxon>Arcidae</taxon>
        <taxon>Tegillarca</taxon>
    </lineage>
</organism>
<dbReference type="InterPro" id="IPR005137">
    <property type="entry name" value="BtpA"/>
</dbReference>
<evidence type="ECO:0000256" key="1">
    <source>
        <dbReference type="ARBA" id="ARBA00006007"/>
    </source>
</evidence>
<dbReference type="EMBL" id="JARBDR010000917">
    <property type="protein sequence ID" value="KAJ8302614.1"/>
    <property type="molecule type" value="Genomic_DNA"/>
</dbReference>
<dbReference type="Proteomes" id="UP001217089">
    <property type="component" value="Unassembled WGS sequence"/>
</dbReference>
<comment type="caution">
    <text evidence="2">The sequence shown here is derived from an EMBL/GenBank/DDBJ whole genome shotgun (WGS) entry which is preliminary data.</text>
</comment>
<sequence>MHDIPYLHTSDVGPEIVACMSVICHKVKNIFQRGPVGVQLLAGANKQALAVGQAADTLKRINSRYHHITCGIFPTTTCIFDDDEMMMMMMMMMWIDVKEPNLRGFIFNNESVFSDRESFIKDIVRHFAHAITSDVSIAETAKAAQFFLSDAIIVTGSSTEVRKAVDIPVLVGSGVTIDNVHMYKSASGLIVGSEFKKNGHWQNELDSDRIEKFMEKVKDSHLENEDDFIN</sequence>
<feature type="non-terminal residue" evidence="2">
    <location>
        <position position="230"/>
    </location>
</feature>
<proteinExistence type="inferred from homology"/>
<accession>A0ABQ9EB98</accession>
<evidence type="ECO:0000313" key="3">
    <source>
        <dbReference type="Proteomes" id="UP001217089"/>
    </source>
</evidence>
<evidence type="ECO:0000313" key="2">
    <source>
        <dbReference type="EMBL" id="KAJ8302614.1"/>
    </source>
</evidence>
<dbReference type="SUPFAM" id="SSF51366">
    <property type="entry name" value="Ribulose-phoshate binding barrel"/>
    <property type="match status" value="1"/>
</dbReference>
<dbReference type="PANTHER" id="PTHR21381">
    <property type="entry name" value="ZGC:162297"/>
    <property type="match status" value="1"/>
</dbReference>
<dbReference type="InterPro" id="IPR011060">
    <property type="entry name" value="RibuloseP-bd_barrel"/>
</dbReference>
<comment type="similarity">
    <text evidence="1">Belongs to the BtpA family.</text>
</comment>